<dbReference type="AlphaFoldDB" id="A0A2M8LA39"/>
<feature type="chain" id="PRO_5014993278" description="Ig-like domain-containing protein" evidence="1">
    <location>
        <begin position="27"/>
        <end position="331"/>
    </location>
</feature>
<accession>A0A2M8LA39</accession>
<reference evidence="3" key="1">
    <citation type="submission" date="2017-09" db="EMBL/GenBank/DDBJ databases">
        <title>Depth-based differentiation of microbial function through sediment-hosted aquifers and enrichment of novel symbionts in the deep terrestrial subsurface.</title>
        <authorList>
            <person name="Probst A.J."/>
            <person name="Ladd B."/>
            <person name="Jarett J.K."/>
            <person name="Geller-Mcgrath D.E."/>
            <person name="Sieber C.M.K."/>
            <person name="Emerson J.B."/>
            <person name="Anantharaman K."/>
            <person name="Thomas B.C."/>
            <person name="Malmstrom R."/>
            <person name="Stieglmeier M."/>
            <person name="Klingl A."/>
            <person name="Woyke T."/>
            <person name="Ryan C.M."/>
            <person name="Banfield J.F."/>
        </authorList>
    </citation>
    <scope>NUCLEOTIDE SEQUENCE [LARGE SCALE GENOMIC DNA]</scope>
</reference>
<sequence length="331" mass="36374">MKDFSYKIIFLAMMILTLLFSPQVYAIETGAFNSDFSIKITPDNPAPGVQVSAEVISYQFDVDRSVITWVLGGKKVADGIGKRKINFVTPSFGSNNSLTVSIVTDKGMEVSKTVSFSGDDIDILWEAGTDAPEWYKGRALPARKSYVRFYAIPHVFSGGVELSPSSLIYDWYVNNKKIPKASGFNERGIVVRLNDDGEYSIGVEVSDKNRSVKYKKTIEISSQGVKPKAVIYENSPTKGILFGKALGRTFNISSRDMSMIAEAFNFIKSSPPTLTYKWMVNGKKINQQNENSNIINFKAADGSGLADVKALISGDIGNISQSANSSLRINF</sequence>
<keyword evidence="1" id="KW-0732">Signal</keyword>
<name>A0A2M8LA39_9BACT</name>
<evidence type="ECO:0000256" key="1">
    <source>
        <dbReference type="SAM" id="SignalP"/>
    </source>
</evidence>
<organism evidence="2 3">
    <name type="scientific">Candidatus Terrybacteria bacterium CG10_big_fil_rev_8_21_14_0_10_41_10</name>
    <dbReference type="NCBI Taxonomy" id="1975026"/>
    <lineage>
        <taxon>Bacteria</taxon>
        <taxon>Candidatus Terryibacteriota</taxon>
    </lineage>
</organism>
<dbReference type="EMBL" id="PFER01000037">
    <property type="protein sequence ID" value="PJE73455.1"/>
    <property type="molecule type" value="Genomic_DNA"/>
</dbReference>
<evidence type="ECO:0008006" key="4">
    <source>
        <dbReference type="Google" id="ProtNLM"/>
    </source>
</evidence>
<proteinExistence type="predicted"/>
<evidence type="ECO:0000313" key="2">
    <source>
        <dbReference type="EMBL" id="PJE73455.1"/>
    </source>
</evidence>
<feature type="signal peptide" evidence="1">
    <location>
        <begin position="1"/>
        <end position="26"/>
    </location>
</feature>
<dbReference type="Proteomes" id="UP000230959">
    <property type="component" value="Unassembled WGS sequence"/>
</dbReference>
<gene>
    <name evidence="2" type="ORF">COV02_02535</name>
</gene>
<protein>
    <recommendedName>
        <fullName evidence="4">Ig-like domain-containing protein</fullName>
    </recommendedName>
</protein>
<evidence type="ECO:0000313" key="3">
    <source>
        <dbReference type="Proteomes" id="UP000230959"/>
    </source>
</evidence>
<comment type="caution">
    <text evidence="2">The sequence shown here is derived from an EMBL/GenBank/DDBJ whole genome shotgun (WGS) entry which is preliminary data.</text>
</comment>